<dbReference type="CDD" id="cd02440">
    <property type="entry name" value="AdoMet_MTases"/>
    <property type="match status" value="1"/>
</dbReference>
<evidence type="ECO:0000313" key="2">
    <source>
        <dbReference type="Proteomes" id="UP000503820"/>
    </source>
</evidence>
<protein>
    <recommendedName>
        <fullName evidence="3">Methyltransferase</fullName>
    </recommendedName>
</protein>
<sequence>MNLKAETPVACPVCGAFQYRKLYPEYAGRCITSQMFFLDDVVLDNRVCTACGCIFNARGVRGIEEQVYSNATWKPKPQLLNFSSGTVVSSHQKALDTFLDLYQPPEFGRLLDFGAGTGAFLACFQARYPRWEITAIEPGDGFSSLRQQVTLHAAYNTPYYLVDTDATFDMIVVTSVLEHVANPLHALEWIRSHLTEDGVLLMQHPNFEKLPGDLFCADHINKLTPSLLKALSAAAGFGTFAENNDGVMFYQAQSLQERSQMPSAECVAQALRVAEACEQTAISTIECVRQAVFSARKKGGRAAVFGTSPIGSMAHLLLDCKPDIACFVDENPNVWGRDIDTIPVIGPEDMKKMNVTDLALAISPVYWQAVQEKMKAYAVAVHVPNQPGQPD</sequence>
<dbReference type="AlphaFoldDB" id="A0A7J0BZB7"/>
<comment type="caution">
    <text evidence="1">The sequence shown here is derived from an EMBL/GenBank/DDBJ whole genome shotgun (WGS) entry which is preliminary data.</text>
</comment>
<dbReference type="SUPFAM" id="SSF53335">
    <property type="entry name" value="S-adenosyl-L-methionine-dependent methyltransferases"/>
    <property type="match status" value="1"/>
</dbReference>
<gene>
    <name evidence="1" type="ORF">DSM19430T_32290</name>
</gene>
<dbReference type="EMBL" id="BLVP01000043">
    <property type="protein sequence ID" value="GFM38545.1"/>
    <property type="molecule type" value="Genomic_DNA"/>
</dbReference>
<dbReference type="Gene3D" id="3.40.50.150">
    <property type="entry name" value="Vaccinia Virus protein VP39"/>
    <property type="match status" value="1"/>
</dbReference>
<accession>A0A7J0BZB7</accession>
<reference evidence="1 2" key="1">
    <citation type="submission" date="2020-05" db="EMBL/GenBank/DDBJ databases">
        <title>Draft genome sequence of Desulfovibrio psychrotolerans JS1T.</title>
        <authorList>
            <person name="Ueno A."/>
            <person name="Tamazawa S."/>
            <person name="Tamamura S."/>
            <person name="Murakami T."/>
            <person name="Kiyama T."/>
            <person name="Inomata H."/>
            <person name="Amano Y."/>
            <person name="Miyakawa K."/>
            <person name="Tamaki H."/>
            <person name="Naganuma T."/>
            <person name="Kaneko K."/>
        </authorList>
    </citation>
    <scope>NUCLEOTIDE SEQUENCE [LARGE SCALE GENOMIC DNA]</scope>
    <source>
        <strain evidence="1 2">JS1</strain>
    </source>
</reference>
<name>A0A7J0BZB7_9BACT</name>
<evidence type="ECO:0008006" key="3">
    <source>
        <dbReference type="Google" id="ProtNLM"/>
    </source>
</evidence>
<evidence type="ECO:0000313" key="1">
    <source>
        <dbReference type="EMBL" id="GFM38545.1"/>
    </source>
</evidence>
<organism evidence="1 2">
    <name type="scientific">Desulfovibrio psychrotolerans</name>
    <dbReference type="NCBI Taxonomy" id="415242"/>
    <lineage>
        <taxon>Bacteria</taxon>
        <taxon>Pseudomonadati</taxon>
        <taxon>Thermodesulfobacteriota</taxon>
        <taxon>Desulfovibrionia</taxon>
        <taxon>Desulfovibrionales</taxon>
        <taxon>Desulfovibrionaceae</taxon>
        <taxon>Desulfovibrio</taxon>
    </lineage>
</organism>
<dbReference type="Pfam" id="PF13489">
    <property type="entry name" value="Methyltransf_23"/>
    <property type="match status" value="1"/>
</dbReference>
<dbReference type="Proteomes" id="UP000503820">
    <property type="component" value="Unassembled WGS sequence"/>
</dbReference>
<proteinExistence type="predicted"/>
<dbReference type="RefSeq" id="WP_205245168.1">
    <property type="nucleotide sequence ID" value="NZ_BLVP01000043.1"/>
</dbReference>
<keyword evidence="2" id="KW-1185">Reference proteome</keyword>
<dbReference type="InterPro" id="IPR029063">
    <property type="entry name" value="SAM-dependent_MTases_sf"/>
</dbReference>